<dbReference type="InterPro" id="IPR003877">
    <property type="entry name" value="SPRY_dom"/>
</dbReference>
<evidence type="ECO:0000313" key="7">
    <source>
        <dbReference type="Proteomes" id="UP000023152"/>
    </source>
</evidence>
<keyword evidence="6" id="KW-0436">Ligase</keyword>
<dbReference type="PROSITE" id="PS50237">
    <property type="entry name" value="HECT"/>
    <property type="match status" value="1"/>
</dbReference>
<evidence type="ECO:0000256" key="3">
    <source>
        <dbReference type="SAM" id="MobiDB-lite"/>
    </source>
</evidence>
<dbReference type="Gene3D" id="3.30.2410.10">
    <property type="entry name" value="Hect, E3 ligase catalytic domain"/>
    <property type="match status" value="1"/>
</dbReference>
<dbReference type="Pfam" id="PF00632">
    <property type="entry name" value="HECT"/>
    <property type="match status" value="1"/>
</dbReference>
<dbReference type="Pfam" id="PF00622">
    <property type="entry name" value="SPRY"/>
    <property type="match status" value="1"/>
</dbReference>
<gene>
    <name evidence="6" type="ORF">RFI_10973</name>
</gene>
<reference evidence="6 7" key="1">
    <citation type="journal article" date="2013" name="Curr. Biol.">
        <title>The Genome of the Foraminiferan Reticulomyxa filosa.</title>
        <authorList>
            <person name="Glockner G."/>
            <person name="Hulsmann N."/>
            <person name="Schleicher M."/>
            <person name="Noegel A.A."/>
            <person name="Eichinger L."/>
            <person name="Gallinger C."/>
            <person name="Pawlowski J."/>
            <person name="Sierra R."/>
            <person name="Euteneuer U."/>
            <person name="Pillet L."/>
            <person name="Moustafa A."/>
            <person name="Platzer M."/>
            <person name="Groth M."/>
            <person name="Szafranski K."/>
            <person name="Schliwa M."/>
        </authorList>
    </citation>
    <scope>NUCLEOTIDE SEQUENCE [LARGE SCALE GENOMIC DNA]</scope>
</reference>
<dbReference type="CDD" id="cd11709">
    <property type="entry name" value="SPRY"/>
    <property type="match status" value="1"/>
</dbReference>
<dbReference type="EMBL" id="ASPP01008045">
    <property type="protein sequence ID" value="ETO26164.1"/>
    <property type="molecule type" value="Genomic_DNA"/>
</dbReference>
<dbReference type="PANTHER" id="PTHR46654">
    <property type="entry name" value="E3 UBIQUITIN-PROTEIN LIGASE HECTD3"/>
    <property type="match status" value="1"/>
</dbReference>
<dbReference type="InterPro" id="IPR035983">
    <property type="entry name" value="Hect_E3_ubiquitin_ligase"/>
</dbReference>
<dbReference type="Proteomes" id="UP000023152">
    <property type="component" value="Unassembled WGS sequence"/>
</dbReference>
<proteinExistence type="predicted"/>
<evidence type="ECO:0000259" key="5">
    <source>
        <dbReference type="PROSITE" id="PS50237"/>
    </source>
</evidence>
<dbReference type="SMART" id="SM00119">
    <property type="entry name" value="HECTc"/>
    <property type="match status" value="1"/>
</dbReference>
<keyword evidence="1 2" id="KW-0833">Ubl conjugation pathway</keyword>
<evidence type="ECO:0000256" key="1">
    <source>
        <dbReference type="ARBA" id="ARBA00022786"/>
    </source>
</evidence>
<sequence length="2315" mass="259843">MSIRQGQGVPHHKSDERMNSYLENIHLMVLEQLDKISQINPGQPGSWVPQLPPEYEIKFAKKKEKEDVLMSRKVATVSTYGIATAAATGLTEEAEDEEEDTDVLGNSNNVVEQTTTSEESFHVRVLNLVEELCETQSNITGKQEEEEEKKEDSKSLEKQSGGYTALDLFSKKRGLSALLRLLWNGSPRTRVVTLRILRHVLASHNAPQWKLLDECDNAKRSGNGDDEIQSMFISRLLQDIGRVLCAPIFACYFDGKQDSSAVSSTYQKLWEYMSNMNLPLLYSSDFVSVCAEEIMLLRHLLRKATTSWQSIIGSTIQKSLHYLAKQSKNLDIGDELLQCVGALGLLGGYVDNIRVGSRVYYAPEDVIAVAATQEVVALGDEPFDVTNFPKSIQWSKIMEYLVGALSWKSEAGQFEVFKDKIDVMNVLCLRIQSLCGQALNGLLLNGDLLQLFMQSFASNGVKVLTDIAFTRTHHSCEVPTSVLCDRGHILTNESLRRSRKYEAVELSIEHTAALNVRVKKPNVEFLAEFTCLGKHLEQHHQGVTGLSESTKGSVKGLLSYIQLNEEPTVDKCRNKIVMIDTYGKFKARLRKAKEFGAIAVILALHSKKASSENLQIKAEIEKKPKKSTKPANATNVVELATQSAIMDLNPTRNRQIRTERSLVGSGFEVRDDISSAMIEDSTLTTTATTTTLKKDDKAERNEADDIEAIKNLILNRQMMIQELIKTRGHSKQLAKRALKKDGNTTIEAADAWIKANKEWLLQTIEIEEEKQKEQKIQEAKRSKTTSADQLKMVSLEELTTDQNHASNQWNLAEKWKDFEDATLRNLASGSSTQVSTQAGDPWGNSSSTLDFFTRVDEYDNVEPNAASKEWFNIMIYQPTHDLLYYVLATDHALCVHAIRRALLSLFIQVSLHNIVTPKEFEQILHICLSLRPHPAAELDAVNSMKPMDITGRLVRCLRDEQAKSDGDRFYLNTLMSCAQSILRNLCTNRQVFRKKKGKKGTDDPSTSQDGDDMTTVKRLIAPVHGRTNRHGGYNSREEEARVKALLYEWPGTEKLKLIVAGDPSLTNMGTTCVSVFQDPNKKKLIAKFIVTPFDFTRHVQVIEGNKFYYTVTSTSWYTGCPPAEVTFTVMDLSSDFGISESEVLEGTIYSALVFINAMLVARVISLDIVLLQLLRSLEHAMDRKAAQAIARIATCIANQWHFIPRLDNKQLSDNVITLIDQSIDHLETSHEGLRLWTLTQWSSGSLPGPHIQTLLELLLAVRSVIPKQSKEKSEHEEKETKSENDEQKTGVKKVPENVVKAFAKHRDGPSKCTIITLMYEKVMSSRTLSTKPDPHNRYFIDDFVANVSVRGGKWYFECKFTGQCNYACVGVIARNYRKRSNNGISNDDSGNSWCVTGPKTTFMHRNRSIQPIRGDSGDFARPNWGSGIVIGVKLNLDDKFMEFTFDGLPSGNVFSGIECEEGLFPCVSLNQNSQCVINMGLEEFAFPPNPNEGYVPFEHAGILSSSWLNRYQLASDVTMFLTKRATLPDNIVDSALTGEASLEYSHKMRFEVVKSNAIRGANADTILQDNTLSARSTKPENTNITFKVPGHETVEFLLRGVNVRCPTSVTAFKMFVFVGNNDPDFDSFEWCRHWDQKAFDSFESRKRATNATLRKPHEPVGFMENTGSTGYIKLTPPVAGKFVTLKFVARDRGDFGSLSIEYISFDCIHGSHPLASLIGDHERAVKRRAEIIHALKGTIQAKCGNWSLPMDEALTEMSQMVATRLGVEVTTLDAVMLIPNKDDVNRFKRLITVESEELQGRFAIVKYLNKLVTPLLHYIDVTLFADDEENGTGTSSLTSFATSFLSALARNQTSQGNRQSGNSSTSPPSAEESKRELTMELVPSSSLSSQIYTLKGCYFMSTKKSVFDTLLSSSCVFSQRNRPRISINRIKAARARENKNDPTGLKSTFGQLFSQLKNIRYSTFRGISGQQLWNVQFIGEGSTDIGGPYRESLTNAISDLQSDAVPLFILSPNGRNSVGLNREKWIPNPSCTSSLHLSMYEFVGVLMGIALRTKQTLGFDLPSIVWKQLLPDEKVDITDLEAIDKLCVQALNELEKIDEKSFNYVVYERFTTQLSDGTEIELKENGKSIDVTKKNLSEFVSLVIKKRLNEASEQLKSIAKGLNQVVPARMLSLFSWYDLEILVCGNPNIDVEALRRHTVYQGGLSSSSDVVKFFWKTLYAFSQEERQLFLRFVWGRNRLPLTENDWHSNFAIKALNTNEDSLPIAHTCFFSIDLPPYSSFELCRDKLRFAIHNCQAIDIDFDPTSSSLQAWVDDF</sequence>
<dbReference type="InterPro" id="IPR042469">
    <property type="entry name" value="HECTD3"/>
</dbReference>
<dbReference type="InterPro" id="IPR000569">
    <property type="entry name" value="HECT_dom"/>
</dbReference>
<dbReference type="InterPro" id="IPR043136">
    <property type="entry name" value="B30.2/SPRY_sf"/>
</dbReference>
<protein>
    <submittedName>
        <fullName evidence="6">Ubiquitin protein ligase</fullName>
    </submittedName>
</protein>
<evidence type="ECO:0000256" key="2">
    <source>
        <dbReference type="PROSITE-ProRule" id="PRU00104"/>
    </source>
</evidence>
<dbReference type="SUPFAM" id="SSF49899">
    <property type="entry name" value="Concanavalin A-like lectins/glucanases"/>
    <property type="match status" value="1"/>
</dbReference>
<feature type="region of interest" description="Disordered" evidence="3">
    <location>
        <begin position="1269"/>
        <end position="1292"/>
    </location>
</feature>
<dbReference type="Gene3D" id="3.90.1750.10">
    <property type="entry name" value="Hect, E3 ligase catalytic domains"/>
    <property type="match status" value="1"/>
</dbReference>
<keyword evidence="7" id="KW-1185">Reference proteome</keyword>
<dbReference type="InterPro" id="IPR013320">
    <property type="entry name" value="ConA-like_dom_sf"/>
</dbReference>
<dbReference type="OrthoDB" id="239701at2759"/>
<dbReference type="GO" id="GO:0016874">
    <property type="term" value="F:ligase activity"/>
    <property type="evidence" value="ECO:0007669"/>
    <property type="project" value="UniProtKB-KW"/>
</dbReference>
<dbReference type="Gene3D" id="2.60.120.920">
    <property type="match status" value="1"/>
</dbReference>
<organism evidence="6 7">
    <name type="scientific">Reticulomyxa filosa</name>
    <dbReference type="NCBI Taxonomy" id="46433"/>
    <lineage>
        <taxon>Eukaryota</taxon>
        <taxon>Sar</taxon>
        <taxon>Rhizaria</taxon>
        <taxon>Retaria</taxon>
        <taxon>Foraminifera</taxon>
        <taxon>Monothalamids</taxon>
        <taxon>Reticulomyxidae</taxon>
        <taxon>Reticulomyxa</taxon>
    </lineage>
</organism>
<dbReference type="CDD" id="cd00078">
    <property type="entry name" value="HECTc"/>
    <property type="match status" value="1"/>
</dbReference>
<dbReference type="SMART" id="SM00449">
    <property type="entry name" value="SPRY"/>
    <property type="match status" value="1"/>
</dbReference>
<dbReference type="InterPro" id="IPR001870">
    <property type="entry name" value="B30.2/SPRY"/>
</dbReference>
<feature type="region of interest" description="Disordered" evidence="3">
    <location>
        <begin position="1852"/>
        <end position="1878"/>
    </location>
</feature>
<evidence type="ECO:0000259" key="4">
    <source>
        <dbReference type="PROSITE" id="PS50188"/>
    </source>
</evidence>
<feature type="compositionally biased region" description="Polar residues" evidence="3">
    <location>
        <begin position="1852"/>
        <end position="1868"/>
    </location>
</feature>
<dbReference type="Gene3D" id="3.30.2160.10">
    <property type="entry name" value="Hect, E3 ligase catalytic domain"/>
    <property type="match status" value="1"/>
</dbReference>
<accession>X6NKA1</accession>
<feature type="region of interest" description="Disordered" evidence="3">
    <location>
        <begin position="137"/>
        <end position="158"/>
    </location>
</feature>
<dbReference type="SUPFAM" id="SSF56204">
    <property type="entry name" value="Hect, E3 ligase catalytic domain"/>
    <property type="match status" value="1"/>
</dbReference>
<dbReference type="GO" id="GO:0004842">
    <property type="term" value="F:ubiquitin-protein transferase activity"/>
    <property type="evidence" value="ECO:0007669"/>
    <property type="project" value="InterPro"/>
</dbReference>
<name>X6NKA1_RETFI</name>
<dbReference type="PANTHER" id="PTHR46654:SF1">
    <property type="entry name" value="E3 UBIQUITIN-PROTEIN LIGASE HECTD3"/>
    <property type="match status" value="1"/>
</dbReference>
<comment type="caution">
    <text evidence="6">The sequence shown here is derived from an EMBL/GenBank/DDBJ whole genome shotgun (WGS) entry which is preliminary data.</text>
</comment>
<feature type="region of interest" description="Disordered" evidence="3">
    <location>
        <begin position="993"/>
        <end position="1015"/>
    </location>
</feature>
<dbReference type="PROSITE" id="PS50188">
    <property type="entry name" value="B302_SPRY"/>
    <property type="match status" value="1"/>
</dbReference>
<feature type="domain" description="B30.2/SPRY" evidence="4">
    <location>
        <begin position="1276"/>
        <end position="1484"/>
    </location>
</feature>
<evidence type="ECO:0000313" key="6">
    <source>
        <dbReference type="EMBL" id="ETO26164.1"/>
    </source>
</evidence>
<feature type="active site" description="Glycyl thioester intermediate" evidence="2">
    <location>
        <position position="2268"/>
    </location>
</feature>
<feature type="domain" description="HECT" evidence="5">
    <location>
        <begin position="1975"/>
        <end position="2300"/>
    </location>
</feature>